<feature type="transmembrane region" description="Helical" evidence="7">
    <location>
        <begin position="6"/>
        <end position="28"/>
    </location>
</feature>
<dbReference type="GO" id="GO:0008381">
    <property type="term" value="F:mechanosensitive monoatomic ion channel activity"/>
    <property type="evidence" value="ECO:0007669"/>
    <property type="project" value="InterPro"/>
</dbReference>
<proteinExistence type="inferred from homology"/>
<dbReference type="Proteomes" id="UP000767446">
    <property type="component" value="Unassembled WGS sequence"/>
</dbReference>
<dbReference type="InterPro" id="IPR049142">
    <property type="entry name" value="MS_channel_1st"/>
</dbReference>
<dbReference type="Pfam" id="PF00924">
    <property type="entry name" value="MS_channel_2nd"/>
    <property type="match status" value="1"/>
</dbReference>
<protein>
    <submittedName>
        <fullName evidence="11">Mechanosensitive ion channel family protein</fullName>
    </submittedName>
</protein>
<dbReference type="InterPro" id="IPR023408">
    <property type="entry name" value="MscS_beta-dom_sf"/>
</dbReference>
<feature type="transmembrane region" description="Helical" evidence="7">
    <location>
        <begin position="57"/>
        <end position="78"/>
    </location>
</feature>
<dbReference type="InterPro" id="IPR045276">
    <property type="entry name" value="YbiO_bact"/>
</dbReference>
<comment type="caution">
    <text evidence="11">The sequence shown here is derived from an EMBL/GenBank/DDBJ whole genome shotgun (WGS) entry which is preliminary data.</text>
</comment>
<keyword evidence="5 7" id="KW-1133">Transmembrane helix</keyword>
<keyword evidence="6 7" id="KW-0472">Membrane</keyword>
<dbReference type="InterPro" id="IPR006685">
    <property type="entry name" value="MscS_channel_2nd"/>
</dbReference>
<evidence type="ECO:0000256" key="5">
    <source>
        <dbReference type="ARBA" id="ARBA00022989"/>
    </source>
</evidence>
<dbReference type="GO" id="GO:0005886">
    <property type="term" value="C:plasma membrane"/>
    <property type="evidence" value="ECO:0007669"/>
    <property type="project" value="UniProtKB-SubCell"/>
</dbReference>
<dbReference type="Gene3D" id="3.30.70.100">
    <property type="match status" value="1"/>
</dbReference>
<evidence type="ECO:0000313" key="12">
    <source>
        <dbReference type="Proteomes" id="UP000767446"/>
    </source>
</evidence>
<dbReference type="InterPro" id="IPR011066">
    <property type="entry name" value="MscS_channel_C_sf"/>
</dbReference>
<evidence type="ECO:0000259" key="9">
    <source>
        <dbReference type="Pfam" id="PF21082"/>
    </source>
</evidence>
<gene>
    <name evidence="11" type="ORF">DSM107014_11340</name>
</gene>
<feature type="transmembrane region" description="Helical" evidence="7">
    <location>
        <begin position="237"/>
        <end position="258"/>
    </location>
</feature>
<feature type="domain" description="Mechanosensitive ion channel MscS" evidence="8">
    <location>
        <begin position="361"/>
        <end position="425"/>
    </location>
</feature>
<feature type="transmembrane region" description="Helical" evidence="7">
    <location>
        <begin position="264"/>
        <end position="285"/>
    </location>
</feature>
<dbReference type="SUPFAM" id="SSF82861">
    <property type="entry name" value="Mechanosensitive channel protein MscS (YggB), transmembrane region"/>
    <property type="match status" value="1"/>
</dbReference>
<evidence type="ECO:0000256" key="1">
    <source>
        <dbReference type="ARBA" id="ARBA00004651"/>
    </source>
</evidence>
<feature type="transmembrane region" description="Helical" evidence="7">
    <location>
        <begin position="320"/>
        <end position="338"/>
    </location>
</feature>
<dbReference type="PANTHER" id="PTHR30460:SF0">
    <property type="entry name" value="MODERATE CONDUCTANCE MECHANOSENSITIVE CHANNEL YBIO"/>
    <property type="match status" value="1"/>
</dbReference>
<keyword evidence="3" id="KW-1003">Cell membrane</keyword>
<feature type="transmembrane region" description="Helical" evidence="7">
    <location>
        <begin position="183"/>
        <end position="201"/>
    </location>
</feature>
<evidence type="ECO:0000259" key="10">
    <source>
        <dbReference type="Pfam" id="PF21088"/>
    </source>
</evidence>
<evidence type="ECO:0000259" key="8">
    <source>
        <dbReference type="Pfam" id="PF00924"/>
    </source>
</evidence>
<evidence type="ECO:0000256" key="6">
    <source>
        <dbReference type="ARBA" id="ARBA00023136"/>
    </source>
</evidence>
<evidence type="ECO:0000313" key="11">
    <source>
        <dbReference type="EMBL" id="MBR8828473.1"/>
    </source>
</evidence>
<evidence type="ECO:0000256" key="7">
    <source>
        <dbReference type="SAM" id="Phobius"/>
    </source>
</evidence>
<dbReference type="SUPFAM" id="SSF82689">
    <property type="entry name" value="Mechanosensitive channel protein MscS (YggB), C-terminal domain"/>
    <property type="match status" value="1"/>
</dbReference>
<feature type="transmembrane region" description="Helical" evidence="7">
    <location>
        <begin position="344"/>
        <end position="363"/>
    </location>
</feature>
<organism evidence="11 12">
    <name type="scientific">Gomphosphaeria aponina SAG 52.96 = DSM 107014</name>
    <dbReference type="NCBI Taxonomy" id="1521640"/>
    <lineage>
        <taxon>Bacteria</taxon>
        <taxon>Bacillati</taxon>
        <taxon>Cyanobacteriota</taxon>
        <taxon>Cyanophyceae</taxon>
        <taxon>Oscillatoriophycideae</taxon>
        <taxon>Chroococcales</taxon>
        <taxon>Gomphosphaeriaceae</taxon>
        <taxon>Gomphosphaeria</taxon>
    </lineage>
</organism>
<reference evidence="11" key="1">
    <citation type="submission" date="2021-02" db="EMBL/GenBank/DDBJ databases">
        <title>Metagenome analyses of Stigonema ocellatum DSM 106950, Chlorogloea purpurea SAG 13.99 and Gomphosphaeria aponina DSM 107014.</title>
        <authorList>
            <person name="Marter P."/>
            <person name="Huang S."/>
        </authorList>
    </citation>
    <scope>NUCLEOTIDE SEQUENCE</scope>
    <source>
        <strain evidence="11">JP213</strain>
    </source>
</reference>
<name>A0A941GYE5_9CHRO</name>
<evidence type="ECO:0000256" key="4">
    <source>
        <dbReference type="ARBA" id="ARBA00022692"/>
    </source>
</evidence>
<evidence type="ECO:0000256" key="3">
    <source>
        <dbReference type="ARBA" id="ARBA00022475"/>
    </source>
</evidence>
<evidence type="ECO:0000256" key="2">
    <source>
        <dbReference type="ARBA" id="ARBA00008017"/>
    </source>
</evidence>
<dbReference type="AlphaFoldDB" id="A0A941GYE5"/>
<feature type="domain" description="Mechanosensitive ion channel MscS C-terminal" evidence="9">
    <location>
        <begin position="431"/>
        <end position="516"/>
    </location>
</feature>
<dbReference type="PANTHER" id="PTHR30460">
    <property type="entry name" value="MODERATE CONDUCTANCE MECHANOSENSITIVE CHANNEL YBIO"/>
    <property type="match status" value="1"/>
</dbReference>
<comment type="subcellular location">
    <subcellularLocation>
        <location evidence="1">Cell membrane</location>
        <topology evidence="1">Multi-pass membrane protein</topology>
    </subcellularLocation>
</comment>
<feature type="transmembrane region" description="Helical" evidence="7">
    <location>
        <begin position="98"/>
        <end position="120"/>
    </location>
</feature>
<sequence>MNQAINILIIVGEVSIIISSFALSNWLLNKTSQQLMKITWLQQRINIAKILPKIQKILIIAGTVISLIVITGNSWVIYQGKNLREYTQTLVSNIPQAFWVQLAIGIFKSIIILIIAQIGLKYLHQLLKKTSDRSKQLEQININDESIEKFFQALDTSLSNSTWLLTIIWSFKFLKFPEIVPQYLHILLKIYLIISISLLLLKATDVIIKTIDSLSKKYSSTQKSLRFYEHLRHLLPFLNRCLEAVIYVAIASLIMQQIELIADLAGYGLPVVKIIGIIFLSRVFIEISKLGMEEILLKNQNLTDIEKKKRLTIIPLIQSLLKYLIYFGTGIAILYIINIDPTPILAGAGIIGLAVGLGAQNLINDMVCGFFILFDNYFLVGDFIETDDVRGIVESIELRTTRIRHPDGHKFILRNGDITKIINYSQEYLEVDLNIGVSYETDLDKAYQIIETVGKQLKETDPNIIEATEVAGVQEFGEYQILIRTCTKVKPFYVKAMPRIFRKMIKEAFEQEGIEIPYLRPLWVYKQQENNHVN</sequence>
<accession>A0A941GYE5</accession>
<dbReference type="Gene3D" id="2.30.30.60">
    <property type="match status" value="1"/>
</dbReference>
<dbReference type="InterPro" id="IPR011014">
    <property type="entry name" value="MscS_channel_TM-2"/>
</dbReference>
<dbReference type="Gene3D" id="1.10.287.1260">
    <property type="match status" value="1"/>
</dbReference>
<dbReference type="Pfam" id="PF21082">
    <property type="entry name" value="MS_channel_3rd"/>
    <property type="match status" value="1"/>
</dbReference>
<dbReference type="SUPFAM" id="SSF50182">
    <property type="entry name" value="Sm-like ribonucleoproteins"/>
    <property type="match status" value="1"/>
</dbReference>
<feature type="domain" description="Mechanosensitive ion channel transmembrane helices 2/3" evidence="10">
    <location>
        <begin position="320"/>
        <end position="360"/>
    </location>
</feature>
<dbReference type="InterPro" id="IPR049278">
    <property type="entry name" value="MS_channel_C"/>
</dbReference>
<comment type="similarity">
    <text evidence="2">Belongs to the MscS (TC 1.A.23) family.</text>
</comment>
<dbReference type="Pfam" id="PF21088">
    <property type="entry name" value="MS_channel_1st"/>
    <property type="match status" value="1"/>
</dbReference>
<keyword evidence="4 7" id="KW-0812">Transmembrane</keyword>
<dbReference type="EMBL" id="JADQBC010000072">
    <property type="protein sequence ID" value="MBR8828473.1"/>
    <property type="molecule type" value="Genomic_DNA"/>
</dbReference>
<dbReference type="InterPro" id="IPR010920">
    <property type="entry name" value="LSM_dom_sf"/>
</dbReference>